<name>A0ACC0NT42_RHOML</name>
<accession>A0ACC0NT42</accession>
<dbReference type="Proteomes" id="UP001062846">
    <property type="component" value="Chromosome 5"/>
</dbReference>
<evidence type="ECO:0000313" key="1">
    <source>
        <dbReference type="EMBL" id="KAI8556375.1"/>
    </source>
</evidence>
<dbReference type="EMBL" id="CM046392">
    <property type="protein sequence ID" value="KAI8556375.1"/>
    <property type="molecule type" value="Genomic_DNA"/>
</dbReference>
<proteinExistence type="predicted"/>
<gene>
    <name evidence="1" type="ORF">RHMOL_Rhmol05G0247900</name>
</gene>
<organism evidence="1 2">
    <name type="scientific">Rhododendron molle</name>
    <name type="common">Chinese azalea</name>
    <name type="synonym">Azalea mollis</name>
    <dbReference type="NCBI Taxonomy" id="49168"/>
    <lineage>
        <taxon>Eukaryota</taxon>
        <taxon>Viridiplantae</taxon>
        <taxon>Streptophyta</taxon>
        <taxon>Embryophyta</taxon>
        <taxon>Tracheophyta</taxon>
        <taxon>Spermatophyta</taxon>
        <taxon>Magnoliopsida</taxon>
        <taxon>eudicotyledons</taxon>
        <taxon>Gunneridae</taxon>
        <taxon>Pentapetalae</taxon>
        <taxon>asterids</taxon>
        <taxon>Ericales</taxon>
        <taxon>Ericaceae</taxon>
        <taxon>Ericoideae</taxon>
        <taxon>Rhodoreae</taxon>
        <taxon>Rhododendron</taxon>
    </lineage>
</organism>
<keyword evidence="2" id="KW-1185">Reference proteome</keyword>
<comment type="caution">
    <text evidence="1">The sequence shown here is derived from an EMBL/GenBank/DDBJ whole genome shotgun (WGS) entry which is preliminary data.</text>
</comment>
<reference evidence="1" key="1">
    <citation type="submission" date="2022-02" db="EMBL/GenBank/DDBJ databases">
        <title>Plant Genome Project.</title>
        <authorList>
            <person name="Zhang R.-G."/>
        </authorList>
    </citation>
    <scope>NUCLEOTIDE SEQUENCE</scope>
    <source>
        <strain evidence="1">AT1</strain>
    </source>
</reference>
<protein>
    <submittedName>
        <fullName evidence="1">Uncharacterized protein</fullName>
    </submittedName>
</protein>
<evidence type="ECO:0000313" key="2">
    <source>
        <dbReference type="Proteomes" id="UP001062846"/>
    </source>
</evidence>
<sequence>MRGLRFGSGLLDDVTALVSLGGAALVCLLCDLRRLVQAAEGELKSEKKRESKRGEIASELKLAERKIYFIMCRVHELPGEAWCSMAAIANAEKGSAMEFAGNRGGALRKQSRVEARGKVLIEELE</sequence>